<comment type="caution">
    <text evidence="2">The sequence shown here is derived from an EMBL/GenBank/DDBJ whole genome shotgun (WGS) entry which is preliminary data.</text>
</comment>
<dbReference type="Proteomes" id="UP000186878">
    <property type="component" value="Unassembled WGS sequence"/>
</dbReference>
<feature type="domain" description="KANL3/Tex30 alpha/beta hydrolase-like" evidence="1">
    <location>
        <begin position="28"/>
        <end position="217"/>
    </location>
</feature>
<dbReference type="InterPro" id="IPR046879">
    <property type="entry name" value="KANL3/Tex30_Abhydrolase"/>
</dbReference>
<evidence type="ECO:0000313" key="2">
    <source>
        <dbReference type="EMBL" id="OLO02869.1"/>
    </source>
</evidence>
<dbReference type="GO" id="GO:0016787">
    <property type="term" value="F:hydrolase activity"/>
    <property type="evidence" value="ECO:0007669"/>
    <property type="project" value="UniProtKB-KW"/>
</dbReference>
<dbReference type="PANTHER" id="PTHR13136:SF11">
    <property type="entry name" value="TESTIS-EXPRESSED PROTEIN 30"/>
    <property type="match status" value="1"/>
</dbReference>
<dbReference type="Gene3D" id="3.40.50.1820">
    <property type="entry name" value="alpha/beta hydrolase"/>
    <property type="match status" value="1"/>
</dbReference>
<dbReference type="STRING" id="404433.BTW07_17670"/>
<dbReference type="Pfam" id="PF20408">
    <property type="entry name" value="Abhydrolase_11"/>
    <property type="match status" value="1"/>
</dbReference>
<dbReference type="InterPro" id="IPR029058">
    <property type="entry name" value="AB_hydrolase_fold"/>
</dbReference>
<protein>
    <submittedName>
        <fullName evidence="2">Dienelactone hydrolase</fullName>
    </submittedName>
</protein>
<name>A0A1Q8SN32_9GAMM</name>
<accession>A0A1Q8SN32</accession>
<keyword evidence="2" id="KW-0378">Hydrolase</keyword>
<sequence length="224" mass="24729">MRKALEAGDSSRHETAIGGFVVEGVAKSARLILCHGAGAGHDSEFLARLRRGLAARGIQVVAVEFGYMTTMRREGRRRPPPRIETLVTELAEWQRTLLTLDGETPLWLGGKSMGGRVASLLATQTEVAGLVLCGYPFHPPGKPTRLRLDHWSRIACPLLLFQGTRDPFGRRDEVEGYDFPAQVECHFMEGGDHDWQAPKRHLQTQSTLIDEAVGHVARRLGASE</sequence>
<proteinExistence type="predicted"/>
<evidence type="ECO:0000259" key="1">
    <source>
        <dbReference type="Pfam" id="PF20408"/>
    </source>
</evidence>
<organism evidence="2 3">
    <name type="scientific">Salinicola socius</name>
    <dbReference type="NCBI Taxonomy" id="404433"/>
    <lineage>
        <taxon>Bacteria</taxon>
        <taxon>Pseudomonadati</taxon>
        <taxon>Pseudomonadota</taxon>
        <taxon>Gammaproteobacteria</taxon>
        <taxon>Oceanospirillales</taxon>
        <taxon>Halomonadaceae</taxon>
        <taxon>Salinicola</taxon>
    </lineage>
</organism>
<keyword evidence="3" id="KW-1185">Reference proteome</keyword>
<evidence type="ECO:0000313" key="3">
    <source>
        <dbReference type="Proteomes" id="UP000186878"/>
    </source>
</evidence>
<dbReference type="EMBL" id="MSDO01000029">
    <property type="protein sequence ID" value="OLO02869.1"/>
    <property type="molecule type" value="Genomic_DNA"/>
</dbReference>
<dbReference type="PANTHER" id="PTHR13136">
    <property type="entry name" value="TESTIS DEVELOPMENT PROTEIN PRTD"/>
    <property type="match status" value="1"/>
</dbReference>
<dbReference type="InterPro" id="IPR026555">
    <property type="entry name" value="NSL3/Tex30"/>
</dbReference>
<gene>
    <name evidence="2" type="ORF">BTW07_17670</name>
</gene>
<dbReference type="SUPFAM" id="SSF53474">
    <property type="entry name" value="alpha/beta-Hydrolases"/>
    <property type="match status" value="1"/>
</dbReference>
<dbReference type="AlphaFoldDB" id="A0A1Q8SN32"/>
<reference evidence="2 3" key="1">
    <citation type="submission" date="2016-12" db="EMBL/GenBank/DDBJ databases">
        <title>Draft genome sequences of strains Salinicola socius SMB35, Salinicola sp. MH3R3-1 and Chromohalobacter sp. SMB17 from the Verkhnekamsk potash mining region of Russia.</title>
        <authorList>
            <person name="Mavrodi D.V."/>
            <person name="Olsson B.E."/>
            <person name="Korsakova E.S."/>
            <person name="Pyankova A."/>
            <person name="Mavrodi O.V."/>
            <person name="Plotnikova E.G."/>
        </authorList>
    </citation>
    <scope>NUCLEOTIDE SEQUENCE [LARGE SCALE GENOMIC DNA]</scope>
    <source>
        <strain evidence="2 3">SMB35</strain>
    </source>
</reference>